<evidence type="ECO:0000256" key="6">
    <source>
        <dbReference type="SAM" id="Phobius"/>
    </source>
</evidence>
<name>A0A7X0MTG4_9HYPH</name>
<proteinExistence type="predicted"/>
<dbReference type="PANTHER" id="PTHR30250">
    <property type="entry name" value="PST FAMILY PREDICTED COLANIC ACID TRANSPORTER"/>
    <property type="match status" value="1"/>
</dbReference>
<evidence type="ECO:0000256" key="2">
    <source>
        <dbReference type="ARBA" id="ARBA00022475"/>
    </source>
</evidence>
<evidence type="ECO:0000256" key="5">
    <source>
        <dbReference type="ARBA" id="ARBA00023136"/>
    </source>
</evidence>
<accession>A0A7X0MTG4</accession>
<dbReference type="InterPro" id="IPR050833">
    <property type="entry name" value="Poly_Biosynth_Transport"/>
</dbReference>
<dbReference type="AlphaFoldDB" id="A0A7X0MTG4"/>
<evidence type="ECO:0000256" key="1">
    <source>
        <dbReference type="ARBA" id="ARBA00004651"/>
    </source>
</evidence>
<evidence type="ECO:0000256" key="4">
    <source>
        <dbReference type="ARBA" id="ARBA00022989"/>
    </source>
</evidence>
<reference evidence="7 8" key="1">
    <citation type="submission" date="2020-08" db="EMBL/GenBank/DDBJ databases">
        <title>The Agave Microbiome: Exploring the role of microbial communities in plant adaptations to desert environments.</title>
        <authorList>
            <person name="Partida-Martinez L.P."/>
        </authorList>
    </citation>
    <scope>NUCLEOTIDE SEQUENCE [LARGE SCALE GENOMIC DNA]</scope>
    <source>
        <strain evidence="7 8">AS3.12</strain>
    </source>
</reference>
<evidence type="ECO:0000313" key="7">
    <source>
        <dbReference type="EMBL" id="MBB6511007.1"/>
    </source>
</evidence>
<organism evidence="7 8">
    <name type="scientific">Rhizobium soli</name>
    <dbReference type="NCBI Taxonomy" id="424798"/>
    <lineage>
        <taxon>Bacteria</taxon>
        <taxon>Pseudomonadati</taxon>
        <taxon>Pseudomonadota</taxon>
        <taxon>Alphaproteobacteria</taxon>
        <taxon>Hyphomicrobiales</taxon>
        <taxon>Rhizobiaceae</taxon>
        <taxon>Rhizobium/Agrobacterium group</taxon>
        <taxon>Rhizobium</taxon>
    </lineage>
</organism>
<dbReference type="EMBL" id="JACHBU010000014">
    <property type="protein sequence ID" value="MBB6511007.1"/>
    <property type="molecule type" value="Genomic_DNA"/>
</dbReference>
<evidence type="ECO:0000256" key="3">
    <source>
        <dbReference type="ARBA" id="ARBA00022692"/>
    </source>
</evidence>
<feature type="transmembrane region" description="Helical" evidence="6">
    <location>
        <begin position="220"/>
        <end position="239"/>
    </location>
</feature>
<dbReference type="Pfam" id="PF01943">
    <property type="entry name" value="Polysacc_synt"/>
    <property type="match status" value="1"/>
</dbReference>
<keyword evidence="3 6" id="KW-0812">Transmembrane</keyword>
<evidence type="ECO:0000313" key="8">
    <source>
        <dbReference type="Proteomes" id="UP000585437"/>
    </source>
</evidence>
<keyword evidence="8" id="KW-1185">Reference proteome</keyword>
<dbReference type="Proteomes" id="UP000585437">
    <property type="component" value="Unassembled WGS sequence"/>
</dbReference>
<gene>
    <name evidence="7" type="ORF">F4695_004400</name>
</gene>
<keyword evidence="4 6" id="KW-1133">Transmembrane helix</keyword>
<keyword evidence="5 6" id="KW-0472">Membrane</keyword>
<protein>
    <submittedName>
        <fullName evidence="7">O-antigen/teichoic acid export membrane protein</fullName>
    </submittedName>
</protein>
<comment type="subcellular location">
    <subcellularLocation>
        <location evidence="1">Cell membrane</location>
        <topology evidence="1">Multi-pass membrane protein</topology>
    </subcellularLocation>
</comment>
<feature type="transmembrane region" description="Helical" evidence="6">
    <location>
        <begin position="76"/>
        <end position="98"/>
    </location>
</feature>
<sequence length="473" mass="50532">MPIMAVIETAERLLPAGLRARVAPLTGRIRATVTENSDTARAQRQAMTAFAIRIFSAAIAFLSQIVMARLMGEFEYGLFAFVWVIVILVGNLSCLGFHTSIIRFIHQHSAEGESGEIRGLSLAACLVALVTSTVIGGLGFAFLWAFGSSIEPYYIVPVAIALFIIPMIGIGDILDGIARTHGWTISALAPTYILRPILILTFMTAAVLSDAPRDAQTAMLAALAATYATTFAHLTQLILRLKGSYGNASRRYRLGSWIRYSIPLFVVDGIGFLLTNADVVVVGIFLPPDDVGIYFAASKTIVLVQFVYFSIKAAAAPRFAAIMAEGDMTALATFAGQTVRWTFWPSLVVGLTTLAAGELLLSLFGDAFTSGYILMVILFAGILSKSLVGPGEVLLSMAGRQKLCVAVYTATLAGSIVLNVVLIPHYGLVGAAMATAGAMMIEATLLHIAVRRTLGIVLFAFSDPLPRPSFKVL</sequence>
<dbReference type="PANTHER" id="PTHR30250:SF11">
    <property type="entry name" value="O-ANTIGEN TRANSPORTER-RELATED"/>
    <property type="match status" value="1"/>
</dbReference>
<feature type="transmembrane region" description="Helical" evidence="6">
    <location>
        <begin position="403"/>
        <end position="422"/>
    </location>
</feature>
<feature type="transmembrane region" description="Helical" evidence="6">
    <location>
        <begin position="50"/>
        <end position="70"/>
    </location>
</feature>
<feature type="transmembrane region" description="Helical" evidence="6">
    <location>
        <begin position="428"/>
        <end position="450"/>
    </location>
</feature>
<keyword evidence="2" id="KW-1003">Cell membrane</keyword>
<comment type="caution">
    <text evidence="7">The sequence shown here is derived from an EMBL/GenBank/DDBJ whole genome shotgun (WGS) entry which is preliminary data.</text>
</comment>
<dbReference type="InterPro" id="IPR002797">
    <property type="entry name" value="Polysacc_synth"/>
</dbReference>
<dbReference type="GO" id="GO:0005886">
    <property type="term" value="C:plasma membrane"/>
    <property type="evidence" value="ECO:0007669"/>
    <property type="project" value="UniProtKB-SubCell"/>
</dbReference>
<feature type="transmembrane region" description="Helical" evidence="6">
    <location>
        <begin position="119"/>
        <end position="147"/>
    </location>
</feature>
<feature type="transmembrane region" description="Helical" evidence="6">
    <location>
        <begin position="153"/>
        <end position="174"/>
    </location>
</feature>
<feature type="transmembrane region" description="Helical" evidence="6">
    <location>
        <begin position="292"/>
        <end position="311"/>
    </location>
</feature>
<feature type="transmembrane region" description="Helical" evidence="6">
    <location>
        <begin position="260"/>
        <end position="286"/>
    </location>
</feature>
<feature type="transmembrane region" description="Helical" evidence="6">
    <location>
        <begin position="186"/>
        <end position="208"/>
    </location>
</feature>